<reference evidence="1 2" key="1">
    <citation type="submission" date="2019-07" db="EMBL/GenBank/DDBJ databases">
        <title>Genome sequence of 2 isolates from Red Sea Mangroves.</title>
        <authorList>
            <person name="Sefrji F."/>
            <person name="Michoud G."/>
            <person name="Merlino G."/>
            <person name="Daffonchio D."/>
        </authorList>
    </citation>
    <scope>NUCLEOTIDE SEQUENCE [LARGE SCALE GENOMIC DNA]</scope>
    <source>
        <strain evidence="1 2">R1DC41</strain>
    </source>
</reference>
<evidence type="ECO:0000313" key="1">
    <source>
        <dbReference type="EMBL" id="QPC46128.1"/>
    </source>
</evidence>
<dbReference type="KEGG" id="mcui:G8O30_03720"/>
<dbReference type="RefSeq" id="WP_239673649.1">
    <property type="nucleotide sequence ID" value="NZ_CP049742.1"/>
</dbReference>
<dbReference type="EMBL" id="CP049742">
    <property type="protein sequence ID" value="QPC46128.1"/>
    <property type="molecule type" value="Genomic_DNA"/>
</dbReference>
<protein>
    <submittedName>
        <fullName evidence="1">Uncharacterized protein</fullName>
    </submittedName>
</protein>
<organism evidence="1 2">
    <name type="scientific">Mangrovibacillus cuniculi</name>
    <dbReference type="NCBI Taxonomy" id="2593652"/>
    <lineage>
        <taxon>Bacteria</taxon>
        <taxon>Bacillati</taxon>
        <taxon>Bacillota</taxon>
        <taxon>Bacilli</taxon>
        <taxon>Bacillales</taxon>
        <taxon>Bacillaceae</taxon>
        <taxon>Mangrovibacillus</taxon>
    </lineage>
</organism>
<keyword evidence="2" id="KW-1185">Reference proteome</keyword>
<proteinExistence type="predicted"/>
<accession>A0A7S8CA14</accession>
<sequence>MKNNKNQSTKPSTSVEFGSEFVDVNASKWMESLQSQNKQKKENKKNEC</sequence>
<name>A0A7S8CA14_9BACI</name>
<dbReference type="AlphaFoldDB" id="A0A7S8CA14"/>
<gene>
    <name evidence="1" type="ORF">G8O30_03720</name>
</gene>
<evidence type="ECO:0000313" key="2">
    <source>
        <dbReference type="Proteomes" id="UP000593626"/>
    </source>
</evidence>
<dbReference type="Proteomes" id="UP000593626">
    <property type="component" value="Chromosome"/>
</dbReference>